<comment type="caution">
    <text evidence="5">The sequence shown here is derived from an EMBL/GenBank/DDBJ whole genome shotgun (WGS) entry which is preliminary data.</text>
</comment>
<dbReference type="Pfam" id="PF04577">
    <property type="entry name" value="Glyco_transf_61"/>
    <property type="match status" value="1"/>
</dbReference>
<protein>
    <submittedName>
        <fullName evidence="5">Capsular biosynthesis protein</fullName>
    </submittedName>
</protein>
<sequence length="405" mass="46037">MLIFQPKDIKRKIVGDRFRALPGMVNYPLRQWMFSFATTNLGLQTISKEKIIEKSSKYNVIRFGVGETIVAREPVEGSDILPKLMTNHIGKFTLQKPFISEFTEATLVGSTAVGFNKSGHVISETVSPNRLSKTLPINTILSRKLIRHKIPQIDTASSLVNIYNRNYFHWIVDCLLRLEGIEYYHAQTGRKPLLIIDSNPPAWKIESLKLLGYKPEDYIYWNGFGINIKRLVVSSFRREKSLISPVACHWLRQRVLSNLPKSQDKKSYSSRIYISRPKSAGRQVINEEEVLTALTPLGFVSYTLENMSFTDQVALFSQAEIVVAAHGAGLTNIVFAQKLIVIELFGSMVAPFYFLLTQALGFQYGCLLSEPEINNQYSEKFKGLVVKIDKLQHLVVQMMKEHSSK</sequence>
<gene>
    <name evidence="5" type="ORF">NIES1031_02575</name>
</gene>
<keyword evidence="2" id="KW-0808">Transferase</keyword>
<dbReference type="InterPro" id="IPR049625">
    <property type="entry name" value="Glyco_transf_61_cat"/>
</dbReference>
<dbReference type="Proteomes" id="UP000185984">
    <property type="component" value="Unassembled WGS sequence"/>
</dbReference>
<organism evidence="5 6">
    <name type="scientific">Chroogloeocystis siderophila 5.2 s.c.1</name>
    <dbReference type="NCBI Taxonomy" id="247279"/>
    <lineage>
        <taxon>Bacteria</taxon>
        <taxon>Bacillati</taxon>
        <taxon>Cyanobacteriota</taxon>
        <taxon>Cyanophyceae</taxon>
        <taxon>Oscillatoriophycideae</taxon>
        <taxon>Chroococcales</taxon>
        <taxon>Chroococcaceae</taxon>
        <taxon>Chroogloeocystis</taxon>
    </lineage>
</organism>
<name>A0A1U7HYU5_9CHRO</name>
<dbReference type="EMBL" id="MRCC01000002">
    <property type="protein sequence ID" value="OKH28802.1"/>
    <property type="molecule type" value="Genomic_DNA"/>
</dbReference>
<proteinExistence type="predicted"/>
<dbReference type="STRING" id="247279.NIES1031_02575"/>
<dbReference type="PANTHER" id="PTHR20961">
    <property type="entry name" value="GLYCOSYLTRANSFERASE"/>
    <property type="match status" value="1"/>
</dbReference>
<evidence type="ECO:0000256" key="3">
    <source>
        <dbReference type="ARBA" id="ARBA00023180"/>
    </source>
</evidence>
<dbReference type="RefSeq" id="WP_073547957.1">
    <property type="nucleotide sequence ID" value="NZ_CAWMVK010000012.1"/>
</dbReference>
<dbReference type="GO" id="GO:0016757">
    <property type="term" value="F:glycosyltransferase activity"/>
    <property type="evidence" value="ECO:0007669"/>
    <property type="project" value="UniProtKB-KW"/>
</dbReference>
<dbReference type="OrthoDB" id="182122at2"/>
<evidence type="ECO:0000313" key="5">
    <source>
        <dbReference type="EMBL" id="OKH28802.1"/>
    </source>
</evidence>
<feature type="domain" description="Glycosyltransferase 61 catalytic" evidence="4">
    <location>
        <begin position="167"/>
        <end position="338"/>
    </location>
</feature>
<evidence type="ECO:0000313" key="6">
    <source>
        <dbReference type="Proteomes" id="UP000185984"/>
    </source>
</evidence>
<evidence type="ECO:0000256" key="1">
    <source>
        <dbReference type="ARBA" id="ARBA00022676"/>
    </source>
</evidence>
<reference evidence="5 6" key="1">
    <citation type="submission" date="2016-11" db="EMBL/GenBank/DDBJ databases">
        <title>Draft Genome Sequences of Nine Cyanobacterial Strains from Diverse Habitats.</title>
        <authorList>
            <person name="Zhu T."/>
            <person name="Hou S."/>
            <person name="Lu X."/>
            <person name="Hess W.R."/>
        </authorList>
    </citation>
    <scope>NUCLEOTIDE SEQUENCE [LARGE SCALE GENOMIC DNA]</scope>
    <source>
        <strain evidence="5 6">5.2 s.c.1</strain>
    </source>
</reference>
<keyword evidence="6" id="KW-1185">Reference proteome</keyword>
<dbReference type="InterPro" id="IPR007657">
    <property type="entry name" value="Glycosyltransferase_61"/>
</dbReference>
<evidence type="ECO:0000256" key="2">
    <source>
        <dbReference type="ARBA" id="ARBA00022679"/>
    </source>
</evidence>
<keyword evidence="3" id="KW-0325">Glycoprotein</keyword>
<dbReference type="AlphaFoldDB" id="A0A1U7HYU5"/>
<keyword evidence="1" id="KW-0328">Glycosyltransferase</keyword>
<accession>A0A1U7HYU5</accession>
<evidence type="ECO:0000259" key="4">
    <source>
        <dbReference type="Pfam" id="PF04577"/>
    </source>
</evidence>